<reference evidence="1" key="1">
    <citation type="submission" date="2018-10" db="EMBL/GenBank/DDBJ databases">
        <title>Population genomic analysis revealed the cold adaptation of white poplar.</title>
        <authorList>
            <person name="Liu Y.-J."/>
        </authorList>
    </citation>
    <scope>NUCLEOTIDE SEQUENCE [LARGE SCALE GENOMIC DNA]</scope>
    <source>
        <strain evidence="1">PAL-ZL1</strain>
    </source>
</reference>
<dbReference type="PANTHER" id="PTHR32011:SF6">
    <property type="entry name" value="KNR4_SMI1-LIKE DOMAIN-CONTAINING PROTEIN"/>
    <property type="match status" value="1"/>
</dbReference>
<comment type="caution">
    <text evidence="1">The sequence shown here is derived from an EMBL/GenBank/DDBJ whole genome shotgun (WGS) entry which is preliminary data.</text>
</comment>
<dbReference type="AlphaFoldDB" id="A0A4U5PXM1"/>
<gene>
    <name evidence="1" type="ORF">D5086_0000166170</name>
</gene>
<sequence>MAAATQNTVLVCFSFAAYAKTLLDHLKSLNIPILPGLTDSEFTSIESTFHFTFPPDLRSILQEGLPIGPHFPNWRSSSLQQLQILLNLPSLNLSKNISLNNFWVDSWGRKPQDTNKALGFAKQLLDKAPVLVPICRNCYIPSSPNVSGNPVFHVDDEQVCVLSFDVTRFFQQVDFLQIGFPLRLSRNENVSMNVPAWAATEARRIEFWTEVAERGRRVVARGETPGWWQDAGGGSDHLELRECLEEVFWRLRDGGWREEEVREMMNGCDQGIRENGGGCGTTKFDKEDVFWHGRMWSIVLLRAGRNMEDVVHLLDLEELQLPNSCSREDDDHKKNSIKQLIKLRSLEV</sequence>
<dbReference type="STRING" id="43335.A0A4U5PXM1"/>
<name>A0A4U5PXM1_POPAL</name>
<protein>
    <submittedName>
        <fullName evidence="1">Uncharacterized protein</fullName>
    </submittedName>
</protein>
<organism evidence="1">
    <name type="scientific">Populus alba</name>
    <name type="common">White poplar</name>
    <dbReference type="NCBI Taxonomy" id="43335"/>
    <lineage>
        <taxon>Eukaryota</taxon>
        <taxon>Viridiplantae</taxon>
        <taxon>Streptophyta</taxon>
        <taxon>Embryophyta</taxon>
        <taxon>Tracheophyta</taxon>
        <taxon>Spermatophyta</taxon>
        <taxon>Magnoliopsida</taxon>
        <taxon>eudicotyledons</taxon>
        <taxon>Gunneridae</taxon>
        <taxon>Pentapetalae</taxon>
        <taxon>rosids</taxon>
        <taxon>fabids</taxon>
        <taxon>Malpighiales</taxon>
        <taxon>Salicaceae</taxon>
        <taxon>Saliceae</taxon>
        <taxon>Populus</taxon>
    </lineage>
</organism>
<dbReference type="PANTHER" id="PTHR32011">
    <property type="entry name" value="OS08G0472400 PROTEIN"/>
    <property type="match status" value="1"/>
</dbReference>
<accession>A0A4U5PXM1</accession>
<proteinExistence type="predicted"/>
<evidence type="ECO:0000313" key="1">
    <source>
        <dbReference type="EMBL" id="TKS02358.1"/>
    </source>
</evidence>
<dbReference type="EMBL" id="RCHU01000547">
    <property type="protein sequence ID" value="TKS02358.1"/>
    <property type="molecule type" value="Genomic_DNA"/>
</dbReference>